<evidence type="ECO:0000313" key="15">
    <source>
        <dbReference type="EMBL" id="USQ98100.1"/>
    </source>
</evidence>
<evidence type="ECO:0000313" key="16">
    <source>
        <dbReference type="Proteomes" id="UP001057520"/>
    </source>
</evidence>
<dbReference type="InterPro" id="IPR011662">
    <property type="entry name" value="Secretin/TonB_short_N"/>
</dbReference>
<keyword evidence="15" id="KW-0675">Receptor</keyword>
<dbReference type="EMBL" id="CP096040">
    <property type="protein sequence ID" value="USQ98100.1"/>
    <property type="molecule type" value="Genomic_DNA"/>
</dbReference>
<comment type="subcellular location">
    <subcellularLocation>
        <location evidence="1 11">Cell outer membrane</location>
        <topology evidence="1 11">Multi-pass membrane protein</topology>
    </subcellularLocation>
</comment>
<evidence type="ECO:0000256" key="10">
    <source>
        <dbReference type="ARBA" id="ARBA00023237"/>
    </source>
</evidence>
<keyword evidence="13" id="KW-0732">Signal</keyword>
<evidence type="ECO:0000256" key="12">
    <source>
        <dbReference type="RuleBase" id="RU003357"/>
    </source>
</evidence>
<keyword evidence="9 11" id="KW-0472">Membrane</keyword>
<dbReference type="InterPro" id="IPR000531">
    <property type="entry name" value="Beta-barrel_TonB"/>
</dbReference>
<feature type="chain" id="PRO_5045936123" evidence="13">
    <location>
        <begin position="29"/>
        <end position="806"/>
    </location>
</feature>
<keyword evidence="5 11" id="KW-0812">Transmembrane</keyword>
<evidence type="ECO:0000256" key="7">
    <source>
        <dbReference type="ARBA" id="ARBA00023065"/>
    </source>
</evidence>
<evidence type="ECO:0000256" key="5">
    <source>
        <dbReference type="ARBA" id="ARBA00022692"/>
    </source>
</evidence>
<evidence type="ECO:0000259" key="14">
    <source>
        <dbReference type="SMART" id="SM00965"/>
    </source>
</evidence>
<keyword evidence="2 11" id="KW-0813">Transport</keyword>
<evidence type="ECO:0000256" key="2">
    <source>
        <dbReference type="ARBA" id="ARBA00022448"/>
    </source>
</evidence>
<gene>
    <name evidence="15" type="ORF">MZV50_11390</name>
</gene>
<dbReference type="PANTHER" id="PTHR32552:SF81">
    <property type="entry name" value="TONB-DEPENDENT OUTER MEMBRANE RECEPTOR"/>
    <property type="match status" value="1"/>
</dbReference>
<name>A0ABY4ZZ85_9CAUL</name>
<dbReference type="SMART" id="SM00965">
    <property type="entry name" value="STN"/>
    <property type="match status" value="1"/>
</dbReference>
<evidence type="ECO:0000256" key="8">
    <source>
        <dbReference type="ARBA" id="ARBA00023077"/>
    </source>
</evidence>
<dbReference type="InterPro" id="IPR036942">
    <property type="entry name" value="Beta-barrel_TonB_sf"/>
</dbReference>
<dbReference type="SUPFAM" id="SSF56935">
    <property type="entry name" value="Porins"/>
    <property type="match status" value="1"/>
</dbReference>
<feature type="signal peptide" evidence="13">
    <location>
        <begin position="1"/>
        <end position="28"/>
    </location>
</feature>
<comment type="similarity">
    <text evidence="11 12">Belongs to the TonB-dependent receptor family.</text>
</comment>
<evidence type="ECO:0000256" key="9">
    <source>
        <dbReference type="ARBA" id="ARBA00023136"/>
    </source>
</evidence>
<dbReference type="Gene3D" id="2.40.170.20">
    <property type="entry name" value="TonB-dependent receptor, beta-barrel domain"/>
    <property type="match status" value="1"/>
</dbReference>
<evidence type="ECO:0000256" key="3">
    <source>
        <dbReference type="ARBA" id="ARBA00022452"/>
    </source>
</evidence>
<evidence type="ECO:0000256" key="6">
    <source>
        <dbReference type="ARBA" id="ARBA00023004"/>
    </source>
</evidence>
<dbReference type="InterPro" id="IPR039426">
    <property type="entry name" value="TonB-dep_rcpt-like"/>
</dbReference>
<organism evidence="15 16">
    <name type="scientific">Caulobacter segnis</name>
    <dbReference type="NCBI Taxonomy" id="88688"/>
    <lineage>
        <taxon>Bacteria</taxon>
        <taxon>Pseudomonadati</taxon>
        <taxon>Pseudomonadota</taxon>
        <taxon>Alphaproteobacteria</taxon>
        <taxon>Caulobacterales</taxon>
        <taxon>Caulobacteraceae</taxon>
        <taxon>Caulobacter</taxon>
    </lineage>
</organism>
<evidence type="ECO:0000256" key="13">
    <source>
        <dbReference type="SAM" id="SignalP"/>
    </source>
</evidence>
<keyword evidence="4" id="KW-0410">Iron transport</keyword>
<protein>
    <submittedName>
        <fullName evidence="15">TonB-dependent receptor</fullName>
    </submittedName>
</protein>
<evidence type="ECO:0000256" key="11">
    <source>
        <dbReference type="PROSITE-ProRule" id="PRU01360"/>
    </source>
</evidence>
<dbReference type="Pfam" id="PF00593">
    <property type="entry name" value="TonB_dep_Rec_b-barrel"/>
    <property type="match status" value="1"/>
</dbReference>
<dbReference type="InterPro" id="IPR012910">
    <property type="entry name" value="Plug_dom"/>
</dbReference>
<sequence length="806" mass="84673">MILHNLARRRLGMASAVGLIVAPVCAWAGEAAPFAVPAGPLKAAATAFALQARVSIDLSAAQGCGLSPGFQGRASPDEALKALLRGAGCEARLIAPRAYRIVPTSAPARVLARPAAPALQQPSEDAPPLSELVIVATRRLAVADRLAYSVSALDERAIAARGVRDAADLALTVPSMTVTNLGPGRDKVILRGLSDGPLTGQTQSMVGIYLDDVRLTYNAPDPDLLLVDIGQVEVLRGPQGALYGAGSLGGVLQLRTHAADPEAFDASASLTASTTQGGEAGGLASAMINLPLLNGRAAVRLVGYAERDGGYIDDLGQGRSDVNTTRRSGARLSTRVKLGAGWTAEAGVTSQWINSRDTQYAERDVGTYARRNQIAEPHDNDFLEVHIGAHGGLLGQDAKLTLAAVRHDLSSRYDASASPPVSVPLGAAVAFDDDNHVGAVVAEASLASRPGRRIQWQVGAFLARTRQGRDGLIFLADQPTTPLARETRRDVLGEGALFGEAIGDLGRGWSLTLGGRLFATRSEVSSHATAAGAGALFRDAQSYVGFAPKVVVSFAPSPSTLIYAQAAEGYRSGGFNTAAIPSQTFDTAGGEPQRRYDGDELWSYEGGAKAAWLDGRLRVRLAAFLASWKNIQSDQLLPSGLPYTANLGDGRNVGVEFEGGYVRGGLRLDASFLLNHPELESVNAAFPGRKDLGLAGAPRGSASLAASYERSVSQVWRAGVDARAAYIGHSRLSFDGATAPSMGGYATTRVAARLWSDRLSLGLTVDNLFDSAGDTFAYGNPFTLKQSRQSTPQRPRTVSLQIYVRY</sequence>
<feature type="domain" description="Secretin/TonB short N-terminal" evidence="14">
    <location>
        <begin position="54"/>
        <end position="104"/>
    </location>
</feature>
<reference evidence="15 16" key="1">
    <citation type="submission" date="2022-04" db="EMBL/GenBank/DDBJ databases">
        <title>Genome sequence of soybean root-associated Caulobacter segnis RL271.</title>
        <authorList>
            <person name="Longley R."/>
            <person name="Bonito G."/>
            <person name="Trigodet F."/>
            <person name="Crosson S."/>
            <person name="Fiebig A."/>
        </authorList>
    </citation>
    <scope>NUCLEOTIDE SEQUENCE [LARGE SCALE GENOMIC DNA]</scope>
    <source>
        <strain evidence="15 16">RL271</strain>
    </source>
</reference>
<keyword evidence="3 11" id="KW-1134">Transmembrane beta strand</keyword>
<dbReference type="PROSITE" id="PS52016">
    <property type="entry name" value="TONB_DEPENDENT_REC_3"/>
    <property type="match status" value="1"/>
</dbReference>
<dbReference type="Proteomes" id="UP001057520">
    <property type="component" value="Chromosome"/>
</dbReference>
<dbReference type="Gene3D" id="3.55.50.30">
    <property type="match status" value="1"/>
</dbReference>
<keyword evidence="6" id="KW-0408">Iron</keyword>
<keyword evidence="16" id="KW-1185">Reference proteome</keyword>
<dbReference type="Pfam" id="PF07715">
    <property type="entry name" value="Plug"/>
    <property type="match status" value="1"/>
</dbReference>
<dbReference type="PANTHER" id="PTHR32552">
    <property type="entry name" value="FERRICHROME IRON RECEPTOR-RELATED"/>
    <property type="match status" value="1"/>
</dbReference>
<keyword evidence="7" id="KW-0406">Ion transport</keyword>
<proteinExistence type="inferred from homology"/>
<keyword evidence="10 11" id="KW-0998">Cell outer membrane</keyword>
<keyword evidence="8 12" id="KW-0798">TonB box</keyword>
<evidence type="ECO:0000256" key="1">
    <source>
        <dbReference type="ARBA" id="ARBA00004571"/>
    </source>
</evidence>
<evidence type="ECO:0000256" key="4">
    <source>
        <dbReference type="ARBA" id="ARBA00022496"/>
    </source>
</evidence>
<accession>A0ABY4ZZ85</accession>